<dbReference type="Pfam" id="PF12802">
    <property type="entry name" value="MarR_2"/>
    <property type="match status" value="1"/>
</dbReference>
<dbReference type="PANTHER" id="PTHR42756:SF1">
    <property type="entry name" value="TRANSCRIPTIONAL REPRESSOR OF EMRAB OPERON"/>
    <property type="match status" value="1"/>
</dbReference>
<evidence type="ECO:0000256" key="1">
    <source>
        <dbReference type="ARBA" id="ARBA00023015"/>
    </source>
</evidence>
<organism evidence="5 6">
    <name type="scientific">Lachnospira intestinalis</name>
    <dbReference type="NCBI Taxonomy" id="3133158"/>
    <lineage>
        <taxon>Bacteria</taxon>
        <taxon>Bacillati</taxon>
        <taxon>Bacillota</taxon>
        <taxon>Clostridia</taxon>
        <taxon>Lachnospirales</taxon>
        <taxon>Lachnospiraceae</taxon>
        <taxon>Lachnospira</taxon>
    </lineage>
</organism>
<dbReference type="InterPro" id="IPR036388">
    <property type="entry name" value="WH-like_DNA-bd_sf"/>
</dbReference>
<evidence type="ECO:0000256" key="3">
    <source>
        <dbReference type="ARBA" id="ARBA00023163"/>
    </source>
</evidence>
<feature type="domain" description="HTH marR-type" evidence="4">
    <location>
        <begin position="1"/>
        <end position="140"/>
    </location>
</feature>
<dbReference type="SUPFAM" id="SSF46785">
    <property type="entry name" value="Winged helix' DNA-binding domain"/>
    <property type="match status" value="1"/>
</dbReference>
<comment type="caution">
    <text evidence="5">The sequence shown here is derived from an EMBL/GenBank/DDBJ whole genome shotgun (WGS) entry which is preliminary data.</text>
</comment>
<keyword evidence="1" id="KW-0805">Transcription regulation</keyword>
<dbReference type="InterPro" id="IPR000835">
    <property type="entry name" value="HTH_MarR-typ"/>
</dbReference>
<dbReference type="SMART" id="SM00347">
    <property type="entry name" value="HTH_MARR"/>
    <property type="match status" value="1"/>
</dbReference>
<evidence type="ECO:0000313" key="5">
    <source>
        <dbReference type="EMBL" id="MEQ2554625.1"/>
    </source>
</evidence>
<evidence type="ECO:0000256" key="2">
    <source>
        <dbReference type="ARBA" id="ARBA00023125"/>
    </source>
</evidence>
<dbReference type="EMBL" id="JBBMFS010000004">
    <property type="protein sequence ID" value="MEQ2554625.1"/>
    <property type="molecule type" value="Genomic_DNA"/>
</dbReference>
<dbReference type="PANTHER" id="PTHR42756">
    <property type="entry name" value="TRANSCRIPTIONAL REGULATOR, MARR"/>
    <property type="match status" value="1"/>
</dbReference>
<keyword evidence="6" id="KW-1185">Reference proteome</keyword>
<dbReference type="InterPro" id="IPR036390">
    <property type="entry name" value="WH_DNA-bd_sf"/>
</dbReference>
<evidence type="ECO:0000259" key="4">
    <source>
        <dbReference type="PROSITE" id="PS50995"/>
    </source>
</evidence>
<keyword evidence="3" id="KW-0804">Transcription</keyword>
<evidence type="ECO:0000313" key="6">
    <source>
        <dbReference type="Proteomes" id="UP001546774"/>
    </source>
</evidence>
<sequence>MKEGAFVKNYFAHCVDVEELYENMVSPVCEKYELTYMEFTVLMFLANNPQYDTATQIVRYRHLAKSHVSVSIRSLQERGLILGEHKGGNHRTIHLSVAGKATDIIAAGRAAQNKFCEIVFAGFSKKEMEKLQQFTEQVNRNIKEYTNS</sequence>
<proteinExistence type="predicted"/>
<dbReference type="Gene3D" id="1.10.10.10">
    <property type="entry name" value="Winged helix-like DNA-binding domain superfamily/Winged helix DNA-binding domain"/>
    <property type="match status" value="1"/>
</dbReference>
<keyword evidence="2" id="KW-0238">DNA-binding</keyword>
<name>A0ABV1H4J3_9FIRM</name>
<accession>A0ABV1H4J3</accession>
<dbReference type="Proteomes" id="UP001546774">
    <property type="component" value="Unassembled WGS sequence"/>
</dbReference>
<protein>
    <submittedName>
        <fullName evidence="5">MarR family winged helix-turn-helix transcriptional regulator</fullName>
    </submittedName>
</protein>
<reference evidence="5" key="1">
    <citation type="submission" date="2024-03" db="EMBL/GenBank/DDBJ databases">
        <title>Human intestinal bacterial collection.</title>
        <authorList>
            <person name="Pauvert C."/>
            <person name="Hitch T.C.A."/>
            <person name="Clavel T."/>
        </authorList>
    </citation>
    <scope>NUCLEOTIDE SEQUENCE [LARGE SCALE GENOMIC DNA]</scope>
    <source>
        <strain evidence="5">CLA-AA-H89B</strain>
    </source>
</reference>
<gene>
    <name evidence="5" type="ORF">WMO37_06260</name>
</gene>
<dbReference type="PROSITE" id="PS50995">
    <property type="entry name" value="HTH_MARR_2"/>
    <property type="match status" value="1"/>
</dbReference>